<reference evidence="4" key="3">
    <citation type="submission" date="2020-10" db="UniProtKB">
        <authorList>
            <consortium name="WormBaseParasite"/>
        </authorList>
    </citation>
    <scope>IDENTIFICATION</scope>
</reference>
<evidence type="ECO:0000313" key="2">
    <source>
        <dbReference type="EMBL" id="CDS19529.1"/>
    </source>
</evidence>
<evidence type="ECO:0000313" key="4">
    <source>
        <dbReference type="WBParaSite" id="EgrG_000484600"/>
    </source>
</evidence>
<evidence type="ECO:0000256" key="1">
    <source>
        <dbReference type="SAM" id="MobiDB-lite"/>
    </source>
</evidence>
<organism evidence="2">
    <name type="scientific">Echinococcus granulosus</name>
    <name type="common">Hydatid tapeworm</name>
    <dbReference type="NCBI Taxonomy" id="6210"/>
    <lineage>
        <taxon>Eukaryota</taxon>
        <taxon>Metazoa</taxon>
        <taxon>Spiralia</taxon>
        <taxon>Lophotrochozoa</taxon>
        <taxon>Platyhelminthes</taxon>
        <taxon>Cestoda</taxon>
        <taxon>Eucestoda</taxon>
        <taxon>Cyclophyllidea</taxon>
        <taxon>Taeniidae</taxon>
        <taxon>Echinococcus</taxon>
        <taxon>Echinococcus granulosus group</taxon>
    </lineage>
</organism>
<feature type="compositionally biased region" description="Polar residues" evidence="1">
    <location>
        <begin position="165"/>
        <end position="179"/>
    </location>
</feature>
<sequence length="1051" mass="116461">MAICPLKEQCLAPTEPTSSPRCRGITERLVSSVENTPGTIILNITLGATHSECANRIKYSCVCSSNPEGLESISQKEAESYKEDVSEPCSLEAGLEGSLRSPDPVNCSCLENSPRKHLRIRQRRSASCCLDTAPKNPQCSSMPSETMAKTPDCHTTHIGGPCLPNETNEPSYNSKSTPEPSCLEKVPREPQFGSKPIGGPFCPEDKAQESVFNSKYISVMCRLEKAPKEPRQSFKLTQGSVCQENALRPSRPTSKCSVKAQIKNECKGSRRLENAPKKNRGLCCQEKGTQKCHCSSKSTTDSCFSGISAKGSLPFSKHPKALEEPQGRSKRLAGPFCRGSAPKESMCSSKHVELLSFKDGPKESEQNCKSKGTLSLRSTPKTSTPCLNCTKEPCQENVSKKSVCGSKPIQACCLGDATQKSVCSSKHTTKPFRVGITPKLSSSTPKHATGTCCFGNVPQESKCFQNASHGSVYGCMTKTAVCCSEHALMWSTRTCKSTEGPALENKPRNCGCSLKQTEVLRCQENLPEGATQSCKQLEQNCVRITPRCAMRRYGQTTGNRFVKKSPKPMQSSKHTVEISCSDDFCKEFLCDPEPLTDYICPENVSTKTSCNPISQLELSYRECESRRSDCCSTQKLESSCMEGTSNEAADGSCSPSLSNASICQLKKPVRGKRIQLSCGESKSVKCGQRTPRDLLDPEVQFRIDSLIQQRETMGSRSIKSQSVGKVYQALDAVIECQAVKSGLTPMPSLYCPPTSYPSRYSLTYNDTGETPMQRSFKITPAAREDIKKLHELLSTFFDKLLGALDALNKCDFSFCNEMVCLICRIQKTITQLIENLRYGTYKDELDDINERLLVMLDELLTHPHYVLLRLVEFGFNIYELGGHLREELLPYSFAQIVHKVQSRIYRLQTGRIIRQIYFVPDSMDPVIGTYFKSRRLMKLEHFCHCSVVLLPPDDPRSIYCPMHYRTIEVNFDSKKGRYVGFQQLLNQCAPDKGILPRLVASVYKRLSGAEVEISLKDLCELETTEARISYDTIRGDMASGNGLAIAPKIEI</sequence>
<name>A0A068WPG6_ECHGR</name>
<dbReference type="OrthoDB" id="6227134at2759"/>
<proteinExistence type="predicted"/>
<feature type="region of interest" description="Disordered" evidence="1">
    <location>
        <begin position="164"/>
        <end position="189"/>
    </location>
</feature>
<gene>
    <name evidence="2" type="ORF">EgrG_000484600</name>
</gene>
<evidence type="ECO:0000313" key="3">
    <source>
        <dbReference type="Proteomes" id="UP000492820"/>
    </source>
</evidence>
<dbReference type="AlphaFoldDB" id="A0A068WPG6"/>
<reference evidence="2" key="2">
    <citation type="submission" date="2014-06" db="EMBL/GenBank/DDBJ databases">
        <authorList>
            <person name="Aslett M."/>
        </authorList>
    </citation>
    <scope>NUCLEOTIDE SEQUENCE</scope>
</reference>
<accession>A0A068WPG6</accession>
<reference evidence="2 3" key="1">
    <citation type="journal article" date="2013" name="Nature">
        <title>The genomes of four tapeworm species reveal adaptations to parasitism.</title>
        <authorList>
            <person name="Tsai I.J."/>
            <person name="Zarowiecki M."/>
            <person name="Holroyd N."/>
            <person name="Garciarrubio A."/>
            <person name="Sanchez-Flores A."/>
            <person name="Brooks K.L."/>
            <person name="Tracey A."/>
            <person name="Bobes R.J."/>
            <person name="Fragoso G."/>
            <person name="Sciutto E."/>
            <person name="Aslett M."/>
            <person name="Beasley H."/>
            <person name="Bennett H.M."/>
            <person name="Cai J."/>
            <person name="Camicia F."/>
            <person name="Clark R."/>
            <person name="Cucher M."/>
            <person name="De Silva N."/>
            <person name="Day T.A."/>
            <person name="Deplazes P."/>
            <person name="Estrada K."/>
            <person name="Fernandez C."/>
            <person name="Holland P.W."/>
            <person name="Hou J."/>
            <person name="Hu S."/>
            <person name="Huckvale T."/>
            <person name="Hung S.S."/>
            <person name="Kamenetzky L."/>
            <person name="Keane J.A."/>
            <person name="Kiss F."/>
            <person name="Koziol U."/>
            <person name="Lambert O."/>
            <person name="Liu K."/>
            <person name="Luo X."/>
            <person name="Luo Y."/>
            <person name="Macchiaroli N."/>
            <person name="Nichol S."/>
            <person name="Paps J."/>
            <person name="Parkinson J."/>
            <person name="Pouchkina-Stantcheva N."/>
            <person name="Riddiford N."/>
            <person name="Rosenzvit M."/>
            <person name="Salinas G."/>
            <person name="Wasmuth J.D."/>
            <person name="Zamanian M."/>
            <person name="Zheng Y."/>
            <person name="Cai X."/>
            <person name="Soberon X."/>
            <person name="Olson P.D."/>
            <person name="Laclette J.P."/>
            <person name="Brehm K."/>
            <person name="Berriman M."/>
            <person name="Garciarrubio A."/>
            <person name="Bobes R.J."/>
            <person name="Fragoso G."/>
            <person name="Sanchez-Flores A."/>
            <person name="Estrada K."/>
            <person name="Cevallos M.A."/>
            <person name="Morett E."/>
            <person name="Gonzalez V."/>
            <person name="Portillo T."/>
            <person name="Ochoa-Leyva A."/>
            <person name="Jose M.V."/>
            <person name="Sciutto E."/>
            <person name="Landa A."/>
            <person name="Jimenez L."/>
            <person name="Valdes V."/>
            <person name="Carrero J.C."/>
            <person name="Larralde C."/>
            <person name="Morales-Montor J."/>
            <person name="Limon-Lason J."/>
            <person name="Soberon X."/>
            <person name="Laclette J.P."/>
        </authorList>
    </citation>
    <scope>NUCLEOTIDE SEQUENCE [LARGE SCALE GENOMIC DNA]</scope>
</reference>
<feature type="region of interest" description="Disordered" evidence="1">
    <location>
        <begin position="314"/>
        <end position="333"/>
    </location>
</feature>
<dbReference type="WBParaSite" id="EgrG_000484600">
    <property type="protein sequence ID" value="EgrG_000484600"/>
    <property type="gene ID" value="EgrG_000484600"/>
</dbReference>
<protein>
    <submittedName>
        <fullName evidence="4">Meiosis-specific kinetochore protein</fullName>
    </submittedName>
</protein>
<dbReference type="EMBL" id="LK028579">
    <property type="protein sequence ID" value="CDS19529.1"/>
    <property type="molecule type" value="Genomic_DNA"/>
</dbReference>
<dbReference type="Proteomes" id="UP000492820">
    <property type="component" value="Unassembled WGS sequence"/>
</dbReference>